<protein>
    <submittedName>
        <fullName evidence="2">Uncharacterized protein</fullName>
    </submittedName>
</protein>
<name>A0A1M3TFW4_ASPLC</name>
<organism evidence="2 3">
    <name type="scientific">Aspergillus luchuensis (strain CBS 106.47)</name>
    <dbReference type="NCBI Taxonomy" id="1137211"/>
    <lineage>
        <taxon>Eukaryota</taxon>
        <taxon>Fungi</taxon>
        <taxon>Dikarya</taxon>
        <taxon>Ascomycota</taxon>
        <taxon>Pezizomycotina</taxon>
        <taxon>Eurotiomycetes</taxon>
        <taxon>Eurotiomycetidae</taxon>
        <taxon>Eurotiales</taxon>
        <taxon>Aspergillaceae</taxon>
        <taxon>Aspergillus</taxon>
        <taxon>Aspergillus subgen. Circumdati</taxon>
    </lineage>
</organism>
<evidence type="ECO:0000313" key="2">
    <source>
        <dbReference type="EMBL" id="OJZ85629.1"/>
    </source>
</evidence>
<dbReference type="VEuPathDB" id="FungiDB:ASPFODRAFT_46675"/>
<feature type="compositionally biased region" description="Low complexity" evidence="1">
    <location>
        <begin position="13"/>
        <end position="23"/>
    </location>
</feature>
<sequence>MNSTDCSNHEQADLSSDSSYPPLLDKATIQDAMQIALSELQQDAHLTHTSNNDD</sequence>
<evidence type="ECO:0000313" key="3">
    <source>
        <dbReference type="Proteomes" id="UP000184063"/>
    </source>
</evidence>
<gene>
    <name evidence="2" type="ORF">ASPFODRAFT_46675</name>
</gene>
<dbReference type="Proteomes" id="UP000184063">
    <property type="component" value="Unassembled WGS sequence"/>
</dbReference>
<proteinExistence type="predicted"/>
<dbReference type="AlphaFoldDB" id="A0A1M3TFW4"/>
<evidence type="ECO:0000256" key="1">
    <source>
        <dbReference type="SAM" id="MobiDB-lite"/>
    </source>
</evidence>
<dbReference type="EMBL" id="KV878242">
    <property type="protein sequence ID" value="OJZ85629.1"/>
    <property type="molecule type" value="Genomic_DNA"/>
</dbReference>
<accession>A0A1M3TFW4</accession>
<reference evidence="3" key="1">
    <citation type="journal article" date="2017" name="Genome Biol.">
        <title>Comparative genomics reveals high biological diversity and specific adaptations in the industrially and medically important fungal genus Aspergillus.</title>
        <authorList>
            <person name="de Vries R.P."/>
            <person name="Riley R."/>
            <person name="Wiebenga A."/>
            <person name="Aguilar-Osorio G."/>
            <person name="Amillis S."/>
            <person name="Uchima C.A."/>
            <person name="Anderluh G."/>
            <person name="Asadollahi M."/>
            <person name="Askin M."/>
            <person name="Barry K."/>
            <person name="Battaglia E."/>
            <person name="Bayram O."/>
            <person name="Benocci T."/>
            <person name="Braus-Stromeyer S.A."/>
            <person name="Caldana C."/>
            <person name="Canovas D."/>
            <person name="Cerqueira G.C."/>
            <person name="Chen F."/>
            <person name="Chen W."/>
            <person name="Choi C."/>
            <person name="Clum A."/>
            <person name="Dos Santos R.A."/>
            <person name="Damasio A.R."/>
            <person name="Diallinas G."/>
            <person name="Emri T."/>
            <person name="Fekete E."/>
            <person name="Flipphi M."/>
            <person name="Freyberg S."/>
            <person name="Gallo A."/>
            <person name="Gournas C."/>
            <person name="Habgood R."/>
            <person name="Hainaut M."/>
            <person name="Harispe M.L."/>
            <person name="Henrissat B."/>
            <person name="Hilden K.S."/>
            <person name="Hope R."/>
            <person name="Hossain A."/>
            <person name="Karabika E."/>
            <person name="Karaffa L."/>
            <person name="Karanyi Z."/>
            <person name="Krasevec N."/>
            <person name="Kuo A."/>
            <person name="Kusch H."/>
            <person name="LaButti K."/>
            <person name="Lagendijk E.L."/>
            <person name="Lapidus A."/>
            <person name="Levasseur A."/>
            <person name="Lindquist E."/>
            <person name="Lipzen A."/>
            <person name="Logrieco A.F."/>
            <person name="MacCabe A."/>
            <person name="Maekelae M.R."/>
            <person name="Malavazi I."/>
            <person name="Melin P."/>
            <person name="Meyer V."/>
            <person name="Mielnichuk N."/>
            <person name="Miskei M."/>
            <person name="Molnar A.P."/>
            <person name="Mule G."/>
            <person name="Ngan C.Y."/>
            <person name="Orejas M."/>
            <person name="Orosz E."/>
            <person name="Ouedraogo J.P."/>
            <person name="Overkamp K.M."/>
            <person name="Park H.-S."/>
            <person name="Perrone G."/>
            <person name="Piumi F."/>
            <person name="Punt P.J."/>
            <person name="Ram A.F."/>
            <person name="Ramon A."/>
            <person name="Rauscher S."/>
            <person name="Record E."/>
            <person name="Riano-Pachon D.M."/>
            <person name="Robert V."/>
            <person name="Roehrig J."/>
            <person name="Ruller R."/>
            <person name="Salamov A."/>
            <person name="Salih N.S."/>
            <person name="Samson R.A."/>
            <person name="Sandor E."/>
            <person name="Sanguinetti M."/>
            <person name="Schuetze T."/>
            <person name="Sepcic K."/>
            <person name="Shelest E."/>
            <person name="Sherlock G."/>
            <person name="Sophianopoulou V."/>
            <person name="Squina F.M."/>
            <person name="Sun H."/>
            <person name="Susca A."/>
            <person name="Todd R.B."/>
            <person name="Tsang A."/>
            <person name="Unkles S.E."/>
            <person name="van de Wiele N."/>
            <person name="van Rossen-Uffink D."/>
            <person name="Oliveira J.V."/>
            <person name="Vesth T.C."/>
            <person name="Visser J."/>
            <person name="Yu J.-H."/>
            <person name="Zhou M."/>
            <person name="Andersen M.R."/>
            <person name="Archer D.B."/>
            <person name="Baker S.E."/>
            <person name="Benoit I."/>
            <person name="Brakhage A.A."/>
            <person name="Braus G.H."/>
            <person name="Fischer R."/>
            <person name="Frisvad J.C."/>
            <person name="Goldman G.H."/>
            <person name="Houbraken J."/>
            <person name="Oakley B."/>
            <person name="Pocsi I."/>
            <person name="Scazzocchio C."/>
            <person name="Seiboth B."/>
            <person name="vanKuyk P.A."/>
            <person name="Wortman J."/>
            <person name="Dyer P.S."/>
            <person name="Grigoriev I.V."/>
        </authorList>
    </citation>
    <scope>NUCLEOTIDE SEQUENCE [LARGE SCALE GENOMIC DNA]</scope>
    <source>
        <strain evidence="3">CBS 106.47</strain>
    </source>
</reference>
<feature type="region of interest" description="Disordered" evidence="1">
    <location>
        <begin position="1"/>
        <end position="23"/>
    </location>
</feature>